<name>A0A2T2YE89_9BACT</name>
<evidence type="ECO:0000313" key="6">
    <source>
        <dbReference type="Proteomes" id="UP000240357"/>
    </source>
</evidence>
<dbReference type="Pfam" id="PF02371">
    <property type="entry name" value="Transposase_20"/>
    <property type="match status" value="1"/>
</dbReference>
<dbReference type="RefSeq" id="WP_106925418.1">
    <property type="nucleotide sequence ID" value="NZ_PYFT01000001.1"/>
</dbReference>
<sequence>MEPPVLKQALGIDVAKDSLSLCLGTLTQDLEKQFIAGSDVSNDDKGFQRMEKWLVKLSVHPQKLVVVMEATGVYHEALAVYLHEKGYTVSVMQSGRVKRYAQSLSQRSKTDALDCRMLAMLGCERKLTPWSPPDKTLRHLKALSRERSFLLKEKNVEKNRLHAIETSAYSNPKEVKRQAKRLKLVEVQLQEIEAEMKDLVDGDAALGKKIQYLESIPGISFLSAATVVGETCGFKEITSAKQLASYAGYDVVLKESGTFRGSTKISKKGNSHLRSILHMPSMTAVRVNPTLKQFYNRLKPNKAKPIIALVAVQRKLLLLMYSLYKKNEYYNPQFEKKQQEPKPLLHRIEAI</sequence>
<feature type="domain" description="Transposase IS116/IS110/IS902 C-terminal" evidence="3">
    <location>
        <begin position="211"/>
        <end position="295"/>
    </location>
</feature>
<dbReference type="InterPro" id="IPR003346">
    <property type="entry name" value="Transposase_20"/>
</dbReference>
<dbReference type="PANTHER" id="PTHR33055">
    <property type="entry name" value="TRANSPOSASE FOR INSERTION SEQUENCE ELEMENT IS1111A"/>
    <property type="match status" value="1"/>
</dbReference>
<dbReference type="GO" id="GO:0004803">
    <property type="term" value="F:transposase activity"/>
    <property type="evidence" value="ECO:0007669"/>
    <property type="project" value="InterPro"/>
</dbReference>
<dbReference type="EMBL" id="PYFT01000001">
    <property type="protein sequence ID" value="PSR53824.1"/>
    <property type="molecule type" value="Genomic_DNA"/>
</dbReference>
<dbReference type="InterPro" id="IPR047650">
    <property type="entry name" value="Transpos_IS110"/>
</dbReference>
<dbReference type="AlphaFoldDB" id="A0A2T2YE89"/>
<dbReference type="GO" id="GO:0006313">
    <property type="term" value="P:DNA transposition"/>
    <property type="evidence" value="ECO:0007669"/>
    <property type="project" value="InterPro"/>
</dbReference>
<proteinExistence type="predicted"/>
<keyword evidence="1" id="KW-0175">Coiled coil</keyword>
<evidence type="ECO:0000259" key="3">
    <source>
        <dbReference type="Pfam" id="PF02371"/>
    </source>
</evidence>
<evidence type="ECO:0000256" key="1">
    <source>
        <dbReference type="SAM" id="Coils"/>
    </source>
</evidence>
<protein>
    <submittedName>
        <fullName evidence="5">IS110 family transposase</fullName>
    </submittedName>
</protein>
<evidence type="ECO:0000313" key="5">
    <source>
        <dbReference type="EMBL" id="PSR53824.1"/>
    </source>
</evidence>
<dbReference type="InterPro" id="IPR002525">
    <property type="entry name" value="Transp_IS110-like_N"/>
</dbReference>
<dbReference type="PANTHER" id="PTHR33055:SF13">
    <property type="entry name" value="TRANSPOSASE"/>
    <property type="match status" value="1"/>
</dbReference>
<dbReference type="EMBL" id="PYFT01000001">
    <property type="protein sequence ID" value="PSR52112.1"/>
    <property type="molecule type" value="Genomic_DNA"/>
</dbReference>
<dbReference type="Pfam" id="PF01548">
    <property type="entry name" value="DEDD_Tnp_IS110"/>
    <property type="match status" value="1"/>
</dbReference>
<dbReference type="OrthoDB" id="964423at2"/>
<organism evidence="5 6">
    <name type="scientific">Adhaeribacter arboris</name>
    <dbReference type="NCBI Taxonomy" id="2072846"/>
    <lineage>
        <taxon>Bacteria</taxon>
        <taxon>Pseudomonadati</taxon>
        <taxon>Bacteroidota</taxon>
        <taxon>Cytophagia</taxon>
        <taxon>Cytophagales</taxon>
        <taxon>Hymenobacteraceae</taxon>
        <taxon>Adhaeribacter</taxon>
    </lineage>
</organism>
<dbReference type="GO" id="GO:0003677">
    <property type="term" value="F:DNA binding"/>
    <property type="evidence" value="ECO:0007669"/>
    <property type="project" value="InterPro"/>
</dbReference>
<evidence type="ECO:0000259" key="2">
    <source>
        <dbReference type="Pfam" id="PF01548"/>
    </source>
</evidence>
<feature type="coiled-coil region" evidence="1">
    <location>
        <begin position="140"/>
        <end position="202"/>
    </location>
</feature>
<feature type="domain" description="Transposase IS110-like N-terminal" evidence="2">
    <location>
        <begin position="10"/>
        <end position="164"/>
    </location>
</feature>
<gene>
    <name evidence="4" type="ORF">AHMF7605_00535</name>
    <name evidence="5" type="ORF">AHMF7605_09975</name>
</gene>
<evidence type="ECO:0000313" key="4">
    <source>
        <dbReference type="EMBL" id="PSR52112.1"/>
    </source>
</evidence>
<comment type="caution">
    <text evidence="5">The sequence shown here is derived from an EMBL/GenBank/DDBJ whole genome shotgun (WGS) entry which is preliminary data.</text>
</comment>
<keyword evidence="6" id="KW-1185">Reference proteome</keyword>
<dbReference type="Proteomes" id="UP000240357">
    <property type="component" value="Unassembled WGS sequence"/>
</dbReference>
<accession>A0A2T2YE89</accession>
<reference evidence="5 6" key="1">
    <citation type="submission" date="2018-03" db="EMBL/GenBank/DDBJ databases">
        <title>Adhaeribacter sp. HMF7605 Genome sequencing and assembly.</title>
        <authorList>
            <person name="Kang H."/>
            <person name="Kang J."/>
            <person name="Cha I."/>
            <person name="Kim H."/>
            <person name="Joh K."/>
        </authorList>
    </citation>
    <scope>NUCLEOTIDE SEQUENCE [LARGE SCALE GENOMIC DNA]</scope>
    <source>
        <strain evidence="5 6">HMF7605</strain>
    </source>
</reference>